<dbReference type="STRING" id="915059.NH26_24290"/>
<comment type="similarity">
    <text evidence="1">Belongs to the 'GDXG' lipolytic enzyme family.</text>
</comment>
<dbReference type="Gene3D" id="3.40.50.1820">
    <property type="entry name" value="alpha/beta hydrolase"/>
    <property type="match status" value="1"/>
</dbReference>
<dbReference type="RefSeq" id="WP_044217309.1">
    <property type="nucleotide sequence ID" value="NZ_JRYR02000002.1"/>
</dbReference>
<dbReference type="InterPro" id="IPR050300">
    <property type="entry name" value="GDXG_lipolytic_enzyme"/>
</dbReference>
<keyword evidence="2" id="KW-0378">Hydrolase</keyword>
<keyword evidence="6" id="KW-1185">Reference proteome</keyword>
<evidence type="ECO:0000259" key="3">
    <source>
        <dbReference type="Pfam" id="PF01738"/>
    </source>
</evidence>
<dbReference type="Proteomes" id="UP000179797">
    <property type="component" value="Unassembled WGS sequence"/>
</dbReference>
<dbReference type="Pfam" id="PF01738">
    <property type="entry name" value="DLH"/>
    <property type="match status" value="1"/>
</dbReference>
<dbReference type="PANTHER" id="PTHR48081">
    <property type="entry name" value="AB HYDROLASE SUPERFAMILY PROTEIN C4A8.06C"/>
    <property type="match status" value="1"/>
</dbReference>
<evidence type="ECO:0000256" key="2">
    <source>
        <dbReference type="ARBA" id="ARBA00022801"/>
    </source>
</evidence>
<feature type="domain" description="BD-FAE-like" evidence="4">
    <location>
        <begin position="35"/>
        <end position="153"/>
    </location>
</feature>
<dbReference type="AlphaFoldDB" id="A0A1S1YUK3"/>
<dbReference type="Pfam" id="PF20434">
    <property type="entry name" value="BD-FAE"/>
    <property type="match status" value="1"/>
</dbReference>
<sequence>MKHFILLLMGLLVVEITLAQEKIVYKSIDSLDLHMEVYRPENMKKGKSYPAMVFYFGGGWNTGSTNQFIPQATHYAEKGIICFLVDYRVAKRNNTTPFQALSDAKSAIRFIRKNADNLQVDPTKIIASGGSAGGHLAAATATIEGYNNVTDDLSFSCRPNALVLFNPVIDNGPGGYGFGRIGMAYKSFSPLHNIVAGAPPTIILIGDKDHLIPVNTVKYYQHTMKKVKSRCDLKIYEGGKHGFFNPNKKNMTFYNSTIKDSDEFLQSLGYFDHVK</sequence>
<name>A0A1S1YUK3_FLAPC</name>
<comment type="caution">
    <text evidence="5">The sequence shown here is derived from an EMBL/GenBank/DDBJ whole genome shotgun (WGS) entry which is preliminary data.</text>
</comment>
<dbReference type="InterPro" id="IPR029058">
    <property type="entry name" value="AB_hydrolase_fold"/>
</dbReference>
<gene>
    <name evidence="5" type="ORF">NH26_24290</name>
</gene>
<dbReference type="InterPro" id="IPR002925">
    <property type="entry name" value="Dienelactn_hydro"/>
</dbReference>
<dbReference type="GO" id="GO:0004806">
    <property type="term" value="F:triacylglycerol lipase activity"/>
    <property type="evidence" value="ECO:0007669"/>
    <property type="project" value="TreeGrafter"/>
</dbReference>
<organism evidence="5 6">
    <name type="scientific">Flammeovirga pacifica</name>
    <dbReference type="NCBI Taxonomy" id="915059"/>
    <lineage>
        <taxon>Bacteria</taxon>
        <taxon>Pseudomonadati</taxon>
        <taxon>Bacteroidota</taxon>
        <taxon>Cytophagia</taxon>
        <taxon>Cytophagales</taxon>
        <taxon>Flammeovirgaceae</taxon>
        <taxon>Flammeovirga</taxon>
    </lineage>
</organism>
<dbReference type="EMBL" id="JRYR02000002">
    <property type="protein sequence ID" value="OHX64686.1"/>
    <property type="molecule type" value="Genomic_DNA"/>
</dbReference>
<feature type="domain" description="Dienelactone hydrolase" evidence="3">
    <location>
        <begin position="186"/>
        <end position="252"/>
    </location>
</feature>
<evidence type="ECO:0000256" key="1">
    <source>
        <dbReference type="ARBA" id="ARBA00010515"/>
    </source>
</evidence>
<evidence type="ECO:0000313" key="6">
    <source>
        <dbReference type="Proteomes" id="UP000179797"/>
    </source>
</evidence>
<reference evidence="5 6" key="1">
    <citation type="journal article" date="2012" name="Int. J. Syst. Evol. Microbiol.">
        <title>Flammeovirga pacifica sp. nov., isolated from deep-sea sediment.</title>
        <authorList>
            <person name="Xu H."/>
            <person name="Fu Y."/>
            <person name="Yang N."/>
            <person name="Ding Z."/>
            <person name="Lai Q."/>
            <person name="Zeng R."/>
        </authorList>
    </citation>
    <scope>NUCLEOTIDE SEQUENCE [LARGE SCALE GENOMIC DNA]</scope>
    <source>
        <strain evidence="6">DSM 24597 / LMG 26175 / WPAGA1</strain>
    </source>
</reference>
<dbReference type="PANTHER" id="PTHR48081:SF30">
    <property type="entry name" value="ACETYL-HYDROLASE LIPR-RELATED"/>
    <property type="match status" value="1"/>
</dbReference>
<protein>
    <submittedName>
        <fullName evidence="5">Peptidase S9</fullName>
    </submittedName>
</protein>
<dbReference type="InterPro" id="IPR049492">
    <property type="entry name" value="BD-FAE-like_dom"/>
</dbReference>
<evidence type="ECO:0000313" key="5">
    <source>
        <dbReference type="EMBL" id="OHX64686.1"/>
    </source>
</evidence>
<dbReference type="SUPFAM" id="SSF53474">
    <property type="entry name" value="alpha/beta-Hydrolases"/>
    <property type="match status" value="1"/>
</dbReference>
<accession>A0A1S1YUK3</accession>
<evidence type="ECO:0000259" key="4">
    <source>
        <dbReference type="Pfam" id="PF20434"/>
    </source>
</evidence>
<proteinExistence type="inferred from homology"/>